<organism evidence="6 7">
    <name type="scientific">Pythium oligandrum</name>
    <name type="common">Mycoparasitic fungus</name>
    <dbReference type="NCBI Taxonomy" id="41045"/>
    <lineage>
        <taxon>Eukaryota</taxon>
        <taxon>Sar</taxon>
        <taxon>Stramenopiles</taxon>
        <taxon>Oomycota</taxon>
        <taxon>Peronosporomycetes</taxon>
        <taxon>Pythiales</taxon>
        <taxon>Pythiaceae</taxon>
        <taxon>Pythium</taxon>
    </lineage>
</organism>
<accession>A0A8K1FCI0</accession>
<dbReference type="PROSITE" id="PS50005">
    <property type="entry name" value="TPR"/>
    <property type="match status" value="1"/>
</dbReference>
<feature type="region of interest" description="Disordered" evidence="5">
    <location>
        <begin position="407"/>
        <end position="645"/>
    </location>
</feature>
<dbReference type="OrthoDB" id="2148418at2759"/>
<sequence>MKSSRSSASSTRFQHAVPSSVDFAANNAFQMPTYTSHASRTSPSKSKRAMSPPKAASRVNQSLEETPVYSESDQNLLNMLNSTVACLKEKNMDVEALGCMEQSLWLKRRMFGAESSTVHKALSEVVLSYNSIAMQFLAQGQFDQCLSMLRKAEAITTPGNFKNCQSLQILTYNNIGCCYRKLGKLKSALKYLKEAAQIGAGSTHVRNLSITHLNLCAIQSQLGRHDLALEHAQAAIFHTQEELVSLDEEESTRNNDGDDELAPLDVLDAKTREEKIISLAVAYHNLAVELEFNDRGEASLQWYKKALQLVWRFRESNRALCDSFQKIFTDAKHKYEAQKSAGGTASGPVGGTTVRSSSTANRPTANRPKSAHASSRAKAGEAGGRMARAPTGDVSYAGNVASQCYKPVKPSTAGLNYASPPKTKLKRNGSASTASFSQQQRPTSATASRRRPLSASKNRPAPPQRVSAEQEMANVVEQRWREIERDLLGRGEQEDVNTPSARAPTQRQRPQTARPTRQVDTSMREIEPDDMWGDEEGDCGVVDDDGDDDDNAFDEIPTRATPSTRSSKPSQSLPTGKHEESASSAKQHVSARHRQALDESRRSSMGDEEPMQSLEAHQQAMDRRASSESFGATNDDEGDVPRQRVSHMEYLRRMRKLAENIRDDLTDTPKPKVVVSAGTENHRPVKDPKMKKQASADGDAPQITPRGSSSKLRERLELVRRDSVQSLGAEDSGDASAIPKEAPTIVIAEDVHEIRSEVEARREETKLVEEASTRRLQCAIRATAARSHARALRQRKEEERAARIIQRKSRKFLEEARQREQEEEERALWKAQQAEIESLAAKLIQNVYRRKWLGQDTTHDGEEENYTPVHSAPHTAREPTHVETPSIQQASLSSHQSTPRRPSQQHSGEQDAALHIQSMYRGFHARQDVGSQYARRLSRSYIERQHFNLVLEESAAKEQSFLELVSAIKIQALVRGRQGRMLMEAIRIGRQAAAMKIQASFRRHQSDLQRSSSRGVYSIAARSIQQVFRAFARRRAQERQAEMTDEMNEVHHIAATTLQRFWRVHKADNDLELEQYEAATCIQALGRGHLARRSYQSLRASRSNIELSSQASAFSMTASQAQIPEEPREEYEEAFEEEELDRPPPFTGPSNTTGNFSFLPAAVREMYLRYVDSDSIPPIPQQSDDFNIADIDAMGLSMDDFLHELSSCVDAESANSSMDAMCMLVQAHPERYRTLQHLVKVALVLDRRIQQEGIWSAELEQSAVGFIHLFQDVLGF</sequence>
<feature type="compositionally biased region" description="Low complexity" evidence="5">
    <location>
        <begin position="501"/>
        <end position="518"/>
    </location>
</feature>
<dbReference type="Gene3D" id="1.25.40.10">
    <property type="entry name" value="Tetratricopeptide repeat domain"/>
    <property type="match status" value="2"/>
</dbReference>
<feature type="compositionally biased region" description="Basic and acidic residues" evidence="5">
    <location>
        <begin position="478"/>
        <end position="493"/>
    </location>
</feature>
<dbReference type="Gene3D" id="1.20.5.190">
    <property type="match status" value="2"/>
</dbReference>
<dbReference type="AlphaFoldDB" id="A0A8K1FCI0"/>
<keyword evidence="7" id="KW-1185">Reference proteome</keyword>
<dbReference type="Proteomes" id="UP000794436">
    <property type="component" value="Unassembled WGS sequence"/>
</dbReference>
<dbReference type="InterPro" id="IPR000048">
    <property type="entry name" value="IQ_motif_EF-hand-BS"/>
</dbReference>
<dbReference type="PANTHER" id="PTHR45641">
    <property type="entry name" value="TETRATRICOPEPTIDE REPEAT PROTEIN (AFU_ORTHOLOGUE AFUA_6G03870)"/>
    <property type="match status" value="1"/>
</dbReference>
<feature type="region of interest" description="Disordered" evidence="5">
    <location>
        <begin position="339"/>
        <end position="390"/>
    </location>
</feature>
<dbReference type="SMART" id="SM00028">
    <property type="entry name" value="TPR"/>
    <property type="match status" value="4"/>
</dbReference>
<evidence type="ECO:0008006" key="8">
    <source>
        <dbReference type="Google" id="ProtNLM"/>
    </source>
</evidence>
<dbReference type="PANTHER" id="PTHR45641:SF19">
    <property type="entry name" value="NEPHROCYSTIN-3"/>
    <property type="match status" value="1"/>
</dbReference>
<dbReference type="PROSITE" id="PS50096">
    <property type="entry name" value="IQ"/>
    <property type="match status" value="3"/>
</dbReference>
<dbReference type="EMBL" id="SPLM01000144">
    <property type="protein sequence ID" value="TMW57211.1"/>
    <property type="molecule type" value="Genomic_DNA"/>
</dbReference>
<dbReference type="SMART" id="SM00015">
    <property type="entry name" value="IQ"/>
    <property type="match status" value="5"/>
</dbReference>
<feature type="compositionally biased region" description="Polar residues" evidence="5">
    <location>
        <begin position="353"/>
        <end position="364"/>
    </location>
</feature>
<reference evidence="6" key="1">
    <citation type="submission" date="2019-03" db="EMBL/GenBank/DDBJ databases">
        <title>Long read genome sequence of the mycoparasitic Pythium oligandrum ATCC 38472 isolated from sugarbeet rhizosphere.</title>
        <authorList>
            <person name="Gaulin E."/>
        </authorList>
    </citation>
    <scope>NUCLEOTIDE SEQUENCE</scope>
    <source>
        <strain evidence="6">ATCC 38472_TT</strain>
    </source>
</reference>
<feature type="compositionally biased region" description="Acidic residues" evidence="5">
    <location>
        <begin position="1127"/>
        <end position="1140"/>
    </location>
</feature>
<feature type="region of interest" description="Disordered" evidence="5">
    <location>
        <begin position="677"/>
        <end position="713"/>
    </location>
</feature>
<evidence type="ECO:0000256" key="4">
    <source>
        <dbReference type="SAM" id="Coils"/>
    </source>
</evidence>
<name>A0A8K1FCI0_PYTOL</name>
<feature type="compositionally biased region" description="Polar residues" evidence="5">
    <location>
        <begin position="429"/>
        <end position="447"/>
    </location>
</feature>
<evidence type="ECO:0000256" key="3">
    <source>
        <dbReference type="PROSITE-ProRule" id="PRU00339"/>
    </source>
</evidence>
<feature type="compositionally biased region" description="Polar residues" evidence="5">
    <location>
        <begin position="58"/>
        <end position="67"/>
    </location>
</feature>
<feature type="compositionally biased region" description="Basic and acidic residues" evidence="5">
    <location>
        <begin position="680"/>
        <end position="690"/>
    </location>
</feature>
<feature type="coiled-coil region" evidence="4">
    <location>
        <begin position="805"/>
        <end position="837"/>
    </location>
</feature>
<evidence type="ECO:0000256" key="5">
    <source>
        <dbReference type="SAM" id="MobiDB-lite"/>
    </source>
</evidence>
<feature type="compositionally biased region" description="Polar residues" evidence="5">
    <location>
        <begin position="34"/>
        <end position="44"/>
    </location>
</feature>
<feature type="region of interest" description="Disordered" evidence="5">
    <location>
        <begin position="859"/>
        <end position="911"/>
    </location>
</feature>
<feature type="compositionally biased region" description="Polar residues" evidence="5">
    <location>
        <begin position="883"/>
        <end position="907"/>
    </location>
</feature>
<feature type="compositionally biased region" description="Basic and acidic residues" evidence="5">
    <location>
        <begin position="595"/>
        <end position="605"/>
    </location>
</feature>
<gene>
    <name evidence="6" type="ORF">Poli38472_003136</name>
</gene>
<evidence type="ECO:0000313" key="6">
    <source>
        <dbReference type="EMBL" id="TMW57211.1"/>
    </source>
</evidence>
<dbReference type="SUPFAM" id="SSF48452">
    <property type="entry name" value="TPR-like"/>
    <property type="match status" value="1"/>
</dbReference>
<feature type="compositionally biased region" description="Polar residues" evidence="5">
    <location>
        <begin position="560"/>
        <end position="574"/>
    </location>
</feature>
<keyword evidence="4" id="KW-0175">Coiled coil</keyword>
<dbReference type="Pfam" id="PF00612">
    <property type="entry name" value="IQ"/>
    <property type="match status" value="2"/>
</dbReference>
<evidence type="ECO:0000313" key="7">
    <source>
        <dbReference type="Proteomes" id="UP000794436"/>
    </source>
</evidence>
<dbReference type="InterPro" id="IPR011990">
    <property type="entry name" value="TPR-like_helical_dom_sf"/>
</dbReference>
<protein>
    <recommendedName>
        <fullName evidence="8">Calmodulin-binding protein</fullName>
    </recommendedName>
</protein>
<proteinExistence type="predicted"/>
<feature type="compositionally biased region" description="Acidic residues" evidence="5">
    <location>
        <begin position="527"/>
        <end position="553"/>
    </location>
</feature>
<feature type="region of interest" description="Disordered" evidence="5">
    <location>
        <begin position="1118"/>
        <end position="1153"/>
    </location>
</feature>
<keyword evidence="2 3" id="KW-0802">TPR repeat</keyword>
<feature type="repeat" description="TPR" evidence="3">
    <location>
        <begin position="169"/>
        <end position="202"/>
    </location>
</feature>
<evidence type="ECO:0000256" key="1">
    <source>
        <dbReference type="ARBA" id="ARBA00022737"/>
    </source>
</evidence>
<dbReference type="InterPro" id="IPR019734">
    <property type="entry name" value="TPR_rpt"/>
</dbReference>
<evidence type="ECO:0000256" key="2">
    <source>
        <dbReference type="ARBA" id="ARBA00022803"/>
    </source>
</evidence>
<feature type="region of interest" description="Disordered" evidence="5">
    <location>
        <begin position="34"/>
        <end position="67"/>
    </location>
</feature>
<comment type="caution">
    <text evidence="6">The sequence shown here is derived from an EMBL/GenBank/DDBJ whole genome shotgun (WGS) entry which is preliminary data.</text>
</comment>
<keyword evidence="1" id="KW-0677">Repeat</keyword>